<sequence length="378" mass="39232">VSGKLNGGLSSLAAHELGSLVVTEALQRASIKGYEVSEVILGQVNTAAQGQNPGRQASMGAGIPSEVPAYLVNMLCASGIKSVILGAQAITCGDATIVVAGGQESMSKAPHCVNMRAGVNFGNQTLVDSLMADGLIDAFEKCHMGITAENVAVQWKVSREDQDKFALDSQLKYERALAAGHFDKEILPVSVQMRKGVNMVSKDEHPRPGSTLEAFAKLRPAFDKTGTVTAGNSSGINDGAAAVVLMTRTEAEKRGLSPMSRIVSWAQVGVDPAIMGTGPIKAVELALKKAGWSPSDVDLMELNEAFAAQSLAVIRDIHVDPTKINISGGAIALGHPLGASGTRILVTLLHGMQRIGARKGVAALCVGGGMGIAICVEM</sequence>
<dbReference type="PROSITE" id="PS00737">
    <property type="entry name" value="THIOLASE_2"/>
    <property type="match status" value="1"/>
</dbReference>
<comment type="similarity">
    <text evidence="2 5">Belongs to the thiolase-like superfamily. Thiolase family.</text>
</comment>
<evidence type="ECO:0000256" key="3">
    <source>
        <dbReference type="ARBA" id="ARBA00022679"/>
    </source>
</evidence>
<dbReference type="InterPro" id="IPR020610">
    <property type="entry name" value="Thiolase_AS"/>
</dbReference>
<dbReference type="InterPro" id="IPR020615">
    <property type="entry name" value="Thiolase_acyl_enz_int_AS"/>
</dbReference>
<dbReference type="GeneID" id="106805726"/>
<protein>
    <submittedName>
        <fullName evidence="9">Acetyl-CoA acetyltransferase, cytosolic-like</fullName>
    </submittedName>
</protein>
<accession>A0ABM1DSJ7</accession>
<evidence type="ECO:0000313" key="9">
    <source>
        <dbReference type="RefSeq" id="XP_014662918.1"/>
    </source>
</evidence>
<dbReference type="Proteomes" id="UP000695022">
    <property type="component" value="Unplaced"/>
</dbReference>
<name>A0ABM1DSJ7_PRICU</name>
<dbReference type="PANTHER" id="PTHR18919">
    <property type="entry name" value="ACETYL-COA C-ACYLTRANSFERASE"/>
    <property type="match status" value="1"/>
</dbReference>
<dbReference type="RefSeq" id="XP_014662918.1">
    <property type="nucleotide sequence ID" value="XM_014807432.1"/>
</dbReference>
<dbReference type="Gene3D" id="3.40.47.10">
    <property type="match status" value="2"/>
</dbReference>
<evidence type="ECO:0000256" key="4">
    <source>
        <dbReference type="ARBA" id="ARBA00023315"/>
    </source>
</evidence>
<dbReference type="InterPro" id="IPR002155">
    <property type="entry name" value="Thiolase"/>
</dbReference>
<evidence type="ECO:0000313" key="8">
    <source>
        <dbReference type="Proteomes" id="UP000695022"/>
    </source>
</evidence>
<dbReference type="Pfam" id="PF02803">
    <property type="entry name" value="Thiolase_C"/>
    <property type="match status" value="1"/>
</dbReference>
<dbReference type="PIRSF" id="PIRSF000429">
    <property type="entry name" value="Ac-CoA_Ac_transf"/>
    <property type="match status" value="1"/>
</dbReference>
<gene>
    <name evidence="9" type="primary">LOC106805726</name>
</gene>
<dbReference type="InterPro" id="IPR020613">
    <property type="entry name" value="Thiolase_CS"/>
</dbReference>
<dbReference type="PANTHER" id="PTHR18919:SF107">
    <property type="entry name" value="ACETYL-COA ACETYLTRANSFERASE, CYTOSOLIC"/>
    <property type="match status" value="1"/>
</dbReference>
<dbReference type="InterPro" id="IPR020617">
    <property type="entry name" value="Thiolase_C"/>
</dbReference>
<feature type="domain" description="Thiolase C-terminal" evidence="7">
    <location>
        <begin position="257"/>
        <end position="377"/>
    </location>
</feature>
<dbReference type="InterPro" id="IPR020616">
    <property type="entry name" value="Thiolase_N"/>
</dbReference>
<organism evidence="8 9">
    <name type="scientific">Priapulus caudatus</name>
    <name type="common">Priapulid worm</name>
    <dbReference type="NCBI Taxonomy" id="37621"/>
    <lineage>
        <taxon>Eukaryota</taxon>
        <taxon>Metazoa</taxon>
        <taxon>Ecdysozoa</taxon>
        <taxon>Scalidophora</taxon>
        <taxon>Priapulida</taxon>
        <taxon>Priapulimorpha</taxon>
        <taxon>Priapulimorphida</taxon>
        <taxon>Priapulidae</taxon>
        <taxon>Priapulus</taxon>
    </lineage>
</organism>
<keyword evidence="8" id="KW-1185">Reference proteome</keyword>
<keyword evidence="4 5" id="KW-0012">Acyltransferase</keyword>
<evidence type="ECO:0000256" key="5">
    <source>
        <dbReference type="RuleBase" id="RU003557"/>
    </source>
</evidence>
<dbReference type="PROSITE" id="PS00099">
    <property type="entry name" value="THIOLASE_3"/>
    <property type="match status" value="1"/>
</dbReference>
<keyword evidence="3 5" id="KW-0808">Transferase</keyword>
<dbReference type="Pfam" id="PF00108">
    <property type="entry name" value="Thiolase_N"/>
    <property type="match status" value="1"/>
</dbReference>
<feature type="domain" description="Thiolase N-terminal" evidence="6">
    <location>
        <begin position="3"/>
        <end position="248"/>
    </location>
</feature>
<evidence type="ECO:0000256" key="1">
    <source>
        <dbReference type="ARBA" id="ARBA00005189"/>
    </source>
</evidence>
<evidence type="ECO:0000259" key="6">
    <source>
        <dbReference type="Pfam" id="PF00108"/>
    </source>
</evidence>
<proteinExistence type="inferred from homology"/>
<dbReference type="InterPro" id="IPR016039">
    <property type="entry name" value="Thiolase-like"/>
</dbReference>
<evidence type="ECO:0000259" key="7">
    <source>
        <dbReference type="Pfam" id="PF02803"/>
    </source>
</evidence>
<feature type="non-terminal residue" evidence="9">
    <location>
        <position position="1"/>
    </location>
</feature>
<evidence type="ECO:0000256" key="2">
    <source>
        <dbReference type="ARBA" id="ARBA00010982"/>
    </source>
</evidence>
<dbReference type="CDD" id="cd00751">
    <property type="entry name" value="thiolase"/>
    <property type="match status" value="1"/>
</dbReference>
<reference evidence="9" key="1">
    <citation type="submission" date="2025-08" db="UniProtKB">
        <authorList>
            <consortium name="RefSeq"/>
        </authorList>
    </citation>
    <scope>IDENTIFICATION</scope>
</reference>
<dbReference type="PROSITE" id="PS00098">
    <property type="entry name" value="THIOLASE_1"/>
    <property type="match status" value="1"/>
</dbReference>
<dbReference type="SUPFAM" id="SSF53901">
    <property type="entry name" value="Thiolase-like"/>
    <property type="match status" value="2"/>
</dbReference>
<comment type="pathway">
    <text evidence="1">Lipid metabolism.</text>
</comment>
<dbReference type="NCBIfam" id="TIGR01930">
    <property type="entry name" value="AcCoA-C-Actrans"/>
    <property type="match status" value="1"/>
</dbReference>